<evidence type="ECO:0000313" key="2">
    <source>
        <dbReference type="Proteomes" id="UP000556329"/>
    </source>
</evidence>
<name>A0A841P6M2_9HYPH</name>
<gene>
    <name evidence="1" type="ORF">HNQ71_003490</name>
</gene>
<protein>
    <submittedName>
        <fullName evidence="1">Uncharacterized protein</fullName>
    </submittedName>
</protein>
<reference evidence="1 2" key="1">
    <citation type="submission" date="2020-08" db="EMBL/GenBank/DDBJ databases">
        <title>Genomic Encyclopedia of Type Strains, Phase IV (KMG-IV): sequencing the most valuable type-strain genomes for metagenomic binning, comparative biology and taxonomic classification.</title>
        <authorList>
            <person name="Goeker M."/>
        </authorList>
    </citation>
    <scope>NUCLEOTIDE SEQUENCE [LARGE SCALE GENOMIC DNA]</scope>
    <source>
        <strain evidence="1 2">DSM 100039</strain>
    </source>
</reference>
<comment type="caution">
    <text evidence="1">The sequence shown here is derived from an EMBL/GenBank/DDBJ whole genome shotgun (WGS) entry which is preliminary data.</text>
</comment>
<dbReference type="AlphaFoldDB" id="A0A841P6M2"/>
<organism evidence="1 2">
    <name type="scientific">Mesorhizobium sangaii</name>
    <dbReference type="NCBI Taxonomy" id="505389"/>
    <lineage>
        <taxon>Bacteria</taxon>
        <taxon>Pseudomonadati</taxon>
        <taxon>Pseudomonadota</taxon>
        <taxon>Alphaproteobacteria</taxon>
        <taxon>Hyphomicrobiales</taxon>
        <taxon>Phyllobacteriaceae</taxon>
        <taxon>Mesorhizobium</taxon>
    </lineage>
</organism>
<evidence type="ECO:0000313" key="1">
    <source>
        <dbReference type="EMBL" id="MBB6410816.1"/>
    </source>
</evidence>
<dbReference type="Proteomes" id="UP000556329">
    <property type="component" value="Unassembled WGS sequence"/>
</dbReference>
<proteinExistence type="predicted"/>
<accession>A0A841P6M2</accession>
<keyword evidence="2" id="KW-1185">Reference proteome</keyword>
<dbReference type="EMBL" id="JACHEF010000003">
    <property type="protein sequence ID" value="MBB6410816.1"/>
    <property type="molecule type" value="Genomic_DNA"/>
</dbReference>
<sequence length="79" mass="8831">MVGPIGVVTISAFALPYLYLRRKERKNSEAFDTYYIRFLELERAREKNLAGPVTRCGFLREATGGPAAKGRGPGFDHRA</sequence>